<evidence type="ECO:0000313" key="2">
    <source>
        <dbReference type="EMBL" id="KST64831.1"/>
    </source>
</evidence>
<dbReference type="PANTHER" id="PTHR38009:SF1">
    <property type="entry name" value="CONSERVED HYPOTHETICAL PHAGE TAIL PROTEIN"/>
    <property type="match status" value="1"/>
</dbReference>
<dbReference type="AlphaFoldDB" id="A0A0V7ZCF4"/>
<proteinExistence type="predicted"/>
<reference evidence="1 3" key="1">
    <citation type="journal article" date="2015" name="Genome Announc.">
        <title>Draft Genome of the Euendolithic (true boring) Cyanobacterium Mastigocoleus testarum strain BC008.</title>
        <authorList>
            <person name="Guida B.S."/>
            <person name="Garcia-Pichel F."/>
        </authorList>
    </citation>
    <scope>NUCLEOTIDE SEQUENCE [LARGE SCALE GENOMIC DNA]</scope>
    <source>
        <strain evidence="1 3">BC008</strain>
    </source>
</reference>
<name>A0A0V7ZCF4_9CYAN</name>
<dbReference type="NCBIfam" id="TIGR02241">
    <property type="entry name" value="conserved hypothetical phage tail region protein"/>
    <property type="match status" value="1"/>
</dbReference>
<sequence>MLPYKAFNFLIEIRSLVVASFSEVSGLQAETETEEYHEGGRNSFVHKLPKVTKYPNLVLSRGITNSTELWQWHQNVIIGQIQRQNGSVILLDDTCNEKWRWNFTGAYPVKWVGPDLKGDSNAVAVETLELAHNGLYKA</sequence>
<dbReference type="OrthoDB" id="73314at2"/>
<dbReference type="EMBL" id="LMTZ01000117">
    <property type="protein sequence ID" value="KST64831.1"/>
    <property type="molecule type" value="Genomic_DNA"/>
</dbReference>
<evidence type="ECO:0000313" key="3">
    <source>
        <dbReference type="Proteomes" id="UP000053372"/>
    </source>
</evidence>
<dbReference type="RefSeq" id="WP_027841923.1">
    <property type="nucleotide sequence ID" value="NZ_LMTZ01000117.1"/>
</dbReference>
<dbReference type="EMBL" id="LMTZ01000162">
    <property type="protein sequence ID" value="KST62201.1"/>
    <property type="molecule type" value="Genomic_DNA"/>
</dbReference>
<comment type="caution">
    <text evidence="1">The sequence shown here is derived from an EMBL/GenBank/DDBJ whole genome shotgun (WGS) entry which is preliminary data.</text>
</comment>
<evidence type="ECO:0000313" key="1">
    <source>
        <dbReference type="EMBL" id="KST62201.1"/>
    </source>
</evidence>
<organism evidence="1 3">
    <name type="scientific">Mastigocoleus testarum BC008</name>
    <dbReference type="NCBI Taxonomy" id="371196"/>
    <lineage>
        <taxon>Bacteria</taxon>
        <taxon>Bacillati</taxon>
        <taxon>Cyanobacteriota</taxon>
        <taxon>Cyanophyceae</taxon>
        <taxon>Nostocales</taxon>
        <taxon>Hapalosiphonaceae</taxon>
        <taxon>Mastigocoleus</taxon>
    </lineage>
</organism>
<dbReference type="InterPro" id="IPR011747">
    <property type="entry name" value="CHP02241"/>
</dbReference>
<dbReference type="InterPro" id="IPR010667">
    <property type="entry name" value="Phage_T4_Gp19"/>
</dbReference>
<protein>
    <submittedName>
        <fullName evidence="1">Phage tail protein</fullName>
    </submittedName>
</protein>
<dbReference type="Proteomes" id="UP000053372">
    <property type="component" value="Unassembled WGS sequence"/>
</dbReference>
<dbReference type="Pfam" id="PF06841">
    <property type="entry name" value="Phage_T4_gp19"/>
    <property type="match status" value="1"/>
</dbReference>
<accession>A0A0V7ZCF4</accession>
<keyword evidence="3" id="KW-1185">Reference proteome</keyword>
<gene>
    <name evidence="2" type="ORF">BC008_18625</name>
    <name evidence="1" type="ORF">BC008_37795</name>
</gene>
<dbReference type="PANTHER" id="PTHR38009">
    <property type="entry name" value="CONSERVED HYPOTHETICAL PHAGE TAIL PROTEIN"/>
    <property type="match status" value="1"/>
</dbReference>
<dbReference type="GO" id="GO:0005198">
    <property type="term" value="F:structural molecule activity"/>
    <property type="evidence" value="ECO:0007669"/>
    <property type="project" value="InterPro"/>
</dbReference>